<dbReference type="VEuPathDB" id="FungiDB:BD410DRAFT_390861"/>
<gene>
    <name evidence="11" type="ORF">BD410DRAFT_390861</name>
</gene>
<dbReference type="SUPFAM" id="SSF48264">
    <property type="entry name" value="Cytochrome P450"/>
    <property type="match status" value="1"/>
</dbReference>
<dbReference type="AlphaFoldDB" id="A0A4Y7PZL5"/>
<dbReference type="PANTHER" id="PTHR46300:SF7">
    <property type="entry name" value="P450, PUTATIVE (EUROFUNG)-RELATED"/>
    <property type="match status" value="1"/>
</dbReference>
<dbReference type="OrthoDB" id="2789670at2759"/>
<dbReference type="STRING" id="50990.A0A4Y7PZL5"/>
<dbReference type="InterPro" id="IPR017972">
    <property type="entry name" value="Cyt_P450_CS"/>
</dbReference>
<dbReference type="Pfam" id="PF00067">
    <property type="entry name" value="p450"/>
    <property type="match status" value="1"/>
</dbReference>
<dbReference type="PRINTS" id="PR00463">
    <property type="entry name" value="EP450I"/>
</dbReference>
<keyword evidence="5 9" id="KW-0479">Metal-binding</keyword>
<dbReference type="GO" id="GO:0020037">
    <property type="term" value="F:heme binding"/>
    <property type="evidence" value="ECO:0007669"/>
    <property type="project" value="InterPro"/>
</dbReference>
<keyword evidence="12" id="KW-1185">Reference proteome</keyword>
<comment type="similarity">
    <text evidence="3 10">Belongs to the cytochrome P450 family.</text>
</comment>
<evidence type="ECO:0000256" key="4">
    <source>
        <dbReference type="ARBA" id="ARBA00022617"/>
    </source>
</evidence>
<dbReference type="Proteomes" id="UP000294933">
    <property type="component" value="Unassembled WGS sequence"/>
</dbReference>
<keyword evidence="7 9" id="KW-0408">Iron</keyword>
<dbReference type="GO" id="GO:0016705">
    <property type="term" value="F:oxidoreductase activity, acting on paired donors, with incorporation or reduction of molecular oxygen"/>
    <property type="evidence" value="ECO:0007669"/>
    <property type="project" value="InterPro"/>
</dbReference>
<evidence type="ECO:0000256" key="10">
    <source>
        <dbReference type="RuleBase" id="RU000461"/>
    </source>
</evidence>
<evidence type="ECO:0000256" key="3">
    <source>
        <dbReference type="ARBA" id="ARBA00010617"/>
    </source>
</evidence>
<evidence type="ECO:0000256" key="7">
    <source>
        <dbReference type="ARBA" id="ARBA00023004"/>
    </source>
</evidence>
<dbReference type="EMBL" id="ML170191">
    <property type="protein sequence ID" value="TDL20069.1"/>
    <property type="molecule type" value="Genomic_DNA"/>
</dbReference>
<dbReference type="InterPro" id="IPR001128">
    <property type="entry name" value="Cyt_P450"/>
</dbReference>
<evidence type="ECO:0000256" key="2">
    <source>
        <dbReference type="ARBA" id="ARBA00005179"/>
    </source>
</evidence>
<comment type="pathway">
    <text evidence="2">Secondary metabolite biosynthesis.</text>
</comment>
<dbReference type="InterPro" id="IPR036396">
    <property type="entry name" value="Cyt_P450_sf"/>
</dbReference>
<evidence type="ECO:0000313" key="12">
    <source>
        <dbReference type="Proteomes" id="UP000294933"/>
    </source>
</evidence>
<evidence type="ECO:0000256" key="1">
    <source>
        <dbReference type="ARBA" id="ARBA00001971"/>
    </source>
</evidence>
<feature type="binding site" description="axial binding residue" evidence="9">
    <location>
        <position position="454"/>
    </location>
    <ligand>
        <name>heme</name>
        <dbReference type="ChEBI" id="CHEBI:30413"/>
    </ligand>
    <ligandPart>
        <name>Fe</name>
        <dbReference type="ChEBI" id="CHEBI:18248"/>
    </ligandPart>
</feature>
<sequence>MAGLITIFDVSFGILALYLLKHYLLPSKSSSHLPLPPGPKPRPLIGNLLDLPKEYDWLHWAKHKPLYGPISSISVFGQTMILIHSPQIAFDLFEKKSSIYSSRPTLVFGGQMCGWDRSLALLPYGSHFRAHRKYLSQLIGTKSAVSQFVPLEVAETRRFIKRVMENPDGLLEHIRKLAGGIILKIGYGYSIEADGHDPLVDLADEAVEQFSLSTIPGAWIVDVMPFLRYMPDWVPGTGFKRTASRWYKKASELADKPYAFVQRQMANGVASTSYTFALVEKLEKAKADNADAATIAEEEFIIKWSAASLYGGGADTTVSAIYSFYLAMVLFPDIQARAQAEIDAVIGSANGDGPDRIPGLEDREKLVYVDALVKEVLRWNPVAPIGLPHVNIEDDVYNGYFIPKGSILIANIWQITHDPELYHEPFEFKPERYLGEKPEQDSHLYNFGFGRRICPGKELADTSVFLAVCQTLAAFTISKPISKETGKEYTPECHYQTGIISHPKAYKCRISPRSERLRKLVEAVDEEFGVEESDAKILKEL</sequence>
<proteinExistence type="inferred from homology"/>
<dbReference type="CDD" id="cd11065">
    <property type="entry name" value="CYP64-like"/>
    <property type="match status" value="1"/>
</dbReference>
<evidence type="ECO:0000256" key="5">
    <source>
        <dbReference type="ARBA" id="ARBA00022723"/>
    </source>
</evidence>
<evidence type="ECO:0000256" key="9">
    <source>
        <dbReference type="PIRSR" id="PIRSR602401-1"/>
    </source>
</evidence>
<dbReference type="InterPro" id="IPR002401">
    <property type="entry name" value="Cyt_P450_E_grp-I"/>
</dbReference>
<organism evidence="11 12">
    <name type="scientific">Rickenella mellea</name>
    <dbReference type="NCBI Taxonomy" id="50990"/>
    <lineage>
        <taxon>Eukaryota</taxon>
        <taxon>Fungi</taxon>
        <taxon>Dikarya</taxon>
        <taxon>Basidiomycota</taxon>
        <taxon>Agaricomycotina</taxon>
        <taxon>Agaricomycetes</taxon>
        <taxon>Hymenochaetales</taxon>
        <taxon>Rickenellaceae</taxon>
        <taxon>Rickenella</taxon>
    </lineage>
</organism>
<accession>A0A4Y7PZL5</accession>
<evidence type="ECO:0000256" key="6">
    <source>
        <dbReference type="ARBA" id="ARBA00023002"/>
    </source>
</evidence>
<name>A0A4Y7PZL5_9AGAM</name>
<dbReference type="GO" id="GO:0004497">
    <property type="term" value="F:monooxygenase activity"/>
    <property type="evidence" value="ECO:0007669"/>
    <property type="project" value="UniProtKB-KW"/>
</dbReference>
<dbReference type="GO" id="GO:0005506">
    <property type="term" value="F:iron ion binding"/>
    <property type="evidence" value="ECO:0007669"/>
    <property type="project" value="InterPro"/>
</dbReference>
<dbReference type="PANTHER" id="PTHR46300">
    <property type="entry name" value="P450, PUTATIVE (EUROFUNG)-RELATED-RELATED"/>
    <property type="match status" value="1"/>
</dbReference>
<evidence type="ECO:0000256" key="8">
    <source>
        <dbReference type="ARBA" id="ARBA00023033"/>
    </source>
</evidence>
<comment type="cofactor">
    <cofactor evidence="1 9">
        <name>heme</name>
        <dbReference type="ChEBI" id="CHEBI:30413"/>
    </cofactor>
</comment>
<dbReference type="PROSITE" id="PS00086">
    <property type="entry name" value="CYTOCHROME_P450"/>
    <property type="match status" value="1"/>
</dbReference>
<keyword evidence="6 10" id="KW-0560">Oxidoreductase</keyword>
<reference evidence="11 12" key="1">
    <citation type="submission" date="2018-06" db="EMBL/GenBank/DDBJ databases">
        <title>A transcriptomic atlas of mushroom development highlights an independent origin of complex multicellularity.</title>
        <authorList>
            <consortium name="DOE Joint Genome Institute"/>
            <person name="Krizsan K."/>
            <person name="Almasi E."/>
            <person name="Merenyi Z."/>
            <person name="Sahu N."/>
            <person name="Viragh M."/>
            <person name="Koszo T."/>
            <person name="Mondo S."/>
            <person name="Kiss B."/>
            <person name="Balint B."/>
            <person name="Kues U."/>
            <person name="Barry K."/>
            <person name="Hegedus J.C."/>
            <person name="Henrissat B."/>
            <person name="Johnson J."/>
            <person name="Lipzen A."/>
            <person name="Ohm R."/>
            <person name="Nagy I."/>
            <person name="Pangilinan J."/>
            <person name="Yan J."/>
            <person name="Xiong Y."/>
            <person name="Grigoriev I.V."/>
            <person name="Hibbett D.S."/>
            <person name="Nagy L.G."/>
        </authorList>
    </citation>
    <scope>NUCLEOTIDE SEQUENCE [LARGE SCALE GENOMIC DNA]</scope>
    <source>
        <strain evidence="11 12">SZMC22713</strain>
    </source>
</reference>
<evidence type="ECO:0000313" key="11">
    <source>
        <dbReference type="EMBL" id="TDL20069.1"/>
    </source>
</evidence>
<keyword evidence="8 10" id="KW-0503">Monooxygenase</keyword>
<protein>
    <submittedName>
        <fullName evidence="11">Cytochrome P450</fullName>
    </submittedName>
</protein>
<keyword evidence="4 9" id="KW-0349">Heme</keyword>
<dbReference type="InterPro" id="IPR050364">
    <property type="entry name" value="Cytochrome_P450_fung"/>
</dbReference>
<dbReference type="Gene3D" id="1.10.630.10">
    <property type="entry name" value="Cytochrome P450"/>
    <property type="match status" value="1"/>
</dbReference>
<dbReference type="PRINTS" id="PR00385">
    <property type="entry name" value="P450"/>
</dbReference>